<sequence length="207" mass="22507">MLSIPIFLASVLALVSVVYGAPTSLDDHPDVSSYGIVPISWDLPIKADDPNGATVTVTGTIQEAIVKMEASYPGWNATFQARVPPPSTDAASLISAAAAEDPESYNCKVKWDEAGQLSILWGVEYLRTLTGTAKNGPGPGNCGRVSCSWNSAIWWCNDNDQDKELQWSQIADGAAFLNRECARDSQYVKGQAFYKENWNVIVRRDSC</sequence>
<gene>
    <name evidence="2" type="ORF">B0T21DRAFT_436378</name>
</gene>
<feature type="chain" id="PRO_5041433914" evidence="1">
    <location>
        <begin position="21"/>
        <end position="207"/>
    </location>
</feature>
<keyword evidence="1" id="KW-0732">Signal</keyword>
<evidence type="ECO:0000256" key="1">
    <source>
        <dbReference type="SAM" id="SignalP"/>
    </source>
</evidence>
<comment type="caution">
    <text evidence="2">The sequence shown here is derived from an EMBL/GenBank/DDBJ whole genome shotgun (WGS) entry which is preliminary data.</text>
</comment>
<reference evidence="2" key="1">
    <citation type="submission" date="2023-06" db="EMBL/GenBank/DDBJ databases">
        <title>Genome-scale phylogeny and comparative genomics of the fungal order Sordariales.</title>
        <authorList>
            <consortium name="Lawrence Berkeley National Laboratory"/>
            <person name="Hensen N."/>
            <person name="Bonometti L."/>
            <person name="Westerberg I."/>
            <person name="Brannstrom I.O."/>
            <person name="Guillou S."/>
            <person name="Cros-Aarteil S."/>
            <person name="Calhoun S."/>
            <person name="Haridas S."/>
            <person name="Kuo A."/>
            <person name="Mondo S."/>
            <person name="Pangilinan J."/>
            <person name="Riley R."/>
            <person name="Labutti K."/>
            <person name="Andreopoulos B."/>
            <person name="Lipzen A."/>
            <person name="Chen C."/>
            <person name="Yanf M."/>
            <person name="Daum C."/>
            <person name="Ng V."/>
            <person name="Clum A."/>
            <person name="Steindorff A."/>
            <person name="Ohm R."/>
            <person name="Martin F."/>
            <person name="Silar P."/>
            <person name="Natvig D."/>
            <person name="Lalanne C."/>
            <person name="Gautier V."/>
            <person name="Ament-Velasquez S.L."/>
            <person name="Kruys A."/>
            <person name="Hutchinson M.I."/>
            <person name="Powell A.J."/>
            <person name="Barry K."/>
            <person name="Miller A.N."/>
            <person name="Grigoriev I.V."/>
            <person name="Debuchy R."/>
            <person name="Gladieux P."/>
            <person name="Thoren M.H."/>
            <person name="Johannesson H."/>
        </authorList>
    </citation>
    <scope>NUCLEOTIDE SEQUENCE</scope>
    <source>
        <strain evidence="2">CBS 540.89</strain>
    </source>
</reference>
<protein>
    <submittedName>
        <fullName evidence="2">Uncharacterized protein</fullName>
    </submittedName>
</protein>
<proteinExistence type="predicted"/>
<name>A0AA40EHS5_9PEZI</name>
<organism evidence="2 3">
    <name type="scientific">Apiosordaria backusii</name>
    <dbReference type="NCBI Taxonomy" id="314023"/>
    <lineage>
        <taxon>Eukaryota</taxon>
        <taxon>Fungi</taxon>
        <taxon>Dikarya</taxon>
        <taxon>Ascomycota</taxon>
        <taxon>Pezizomycotina</taxon>
        <taxon>Sordariomycetes</taxon>
        <taxon>Sordariomycetidae</taxon>
        <taxon>Sordariales</taxon>
        <taxon>Lasiosphaeriaceae</taxon>
        <taxon>Apiosordaria</taxon>
    </lineage>
</organism>
<evidence type="ECO:0000313" key="2">
    <source>
        <dbReference type="EMBL" id="KAK0739492.1"/>
    </source>
</evidence>
<feature type="signal peptide" evidence="1">
    <location>
        <begin position="1"/>
        <end position="20"/>
    </location>
</feature>
<keyword evidence="3" id="KW-1185">Reference proteome</keyword>
<dbReference type="EMBL" id="JAUKTV010000004">
    <property type="protein sequence ID" value="KAK0739492.1"/>
    <property type="molecule type" value="Genomic_DNA"/>
</dbReference>
<dbReference type="Proteomes" id="UP001172159">
    <property type="component" value="Unassembled WGS sequence"/>
</dbReference>
<dbReference type="PANTHER" id="PTHR35605:SF1">
    <property type="entry name" value="ECP2 EFFECTOR PROTEIN DOMAIN-CONTAINING PROTEIN-RELATED"/>
    <property type="match status" value="1"/>
</dbReference>
<accession>A0AA40EHS5</accession>
<dbReference type="PANTHER" id="PTHR35605">
    <property type="entry name" value="ECP2 EFFECTOR PROTEIN DOMAIN-CONTAINING PROTEIN-RELATED"/>
    <property type="match status" value="1"/>
</dbReference>
<dbReference type="AlphaFoldDB" id="A0AA40EHS5"/>
<evidence type="ECO:0000313" key="3">
    <source>
        <dbReference type="Proteomes" id="UP001172159"/>
    </source>
</evidence>